<evidence type="ECO:0000313" key="4">
    <source>
        <dbReference type="Proteomes" id="UP000613030"/>
    </source>
</evidence>
<keyword evidence="1" id="KW-1133">Transmembrane helix</keyword>
<dbReference type="Proteomes" id="UP000613030">
    <property type="component" value="Unassembled WGS sequence"/>
</dbReference>
<proteinExistence type="predicted"/>
<dbReference type="Pfam" id="PF04397">
    <property type="entry name" value="LytTR"/>
    <property type="match status" value="1"/>
</dbReference>
<keyword evidence="1" id="KW-0812">Transmembrane</keyword>
<name>A0ABS1L288_9BACT</name>
<dbReference type="GO" id="GO:0003677">
    <property type="term" value="F:DNA binding"/>
    <property type="evidence" value="ECO:0007669"/>
    <property type="project" value="UniProtKB-KW"/>
</dbReference>
<dbReference type="InterPro" id="IPR007492">
    <property type="entry name" value="LytTR_DNA-bd_dom"/>
</dbReference>
<dbReference type="EMBL" id="JAERRB010000018">
    <property type="protein sequence ID" value="MBL0745632.1"/>
    <property type="molecule type" value="Genomic_DNA"/>
</dbReference>
<protein>
    <submittedName>
        <fullName evidence="3">LytTR family transcriptional regulator DNA-binding domain-containing protein</fullName>
    </submittedName>
</protein>
<feature type="domain" description="HTH LytTR-type" evidence="2">
    <location>
        <begin position="160"/>
        <end position="269"/>
    </location>
</feature>
<dbReference type="Gene3D" id="2.40.50.1020">
    <property type="entry name" value="LytTr DNA-binding domain"/>
    <property type="match status" value="1"/>
</dbReference>
<gene>
    <name evidence="3" type="ORF">JI741_30650</name>
</gene>
<dbReference type="PROSITE" id="PS50930">
    <property type="entry name" value="HTH_LYTTR"/>
    <property type="match status" value="1"/>
</dbReference>
<feature type="transmembrane region" description="Helical" evidence="1">
    <location>
        <begin position="99"/>
        <end position="122"/>
    </location>
</feature>
<keyword evidence="1" id="KW-0472">Membrane</keyword>
<dbReference type="PANTHER" id="PTHR37299:SF1">
    <property type="entry name" value="STAGE 0 SPORULATION PROTEIN A HOMOLOG"/>
    <property type="match status" value="1"/>
</dbReference>
<dbReference type="RefSeq" id="WP_202016163.1">
    <property type="nucleotide sequence ID" value="NZ_JAERRB010000018.1"/>
</dbReference>
<feature type="transmembrane region" description="Helical" evidence="1">
    <location>
        <begin position="69"/>
        <end position="87"/>
    </location>
</feature>
<sequence length="272" mass="30872">MRRILEPVLLGSVANVIVNYLFNPHAYAFVAGEFVVACLLSVPITELNRYINGRLDEKMGWLENPRKRLLTHFALLALGLLLVLNVFGNGYMWIMHHGFFSWMQLLIINIVTLAVALFLTLLKWSVHFYAHWVRAERNIQVLSKTADELRQKVEQPLQHIEVQKGTARIRMEIQEILMAKIESGTVRLYSTSGDRSVYAGTLSQLASRLPDFLFFQVSRDAIVRREAIRSVAVSSFGKILLTTKEPNGQAATLTVSRPKAAAFRKWFNSNSA</sequence>
<evidence type="ECO:0000313" key="3">
    <source>
        <dbReference type="EMBL" id="MBL0745632.1"/>
    </source>
</evidence>
<evidence type="ECO:0000259" key="2">
    <source>
        <dbReference type="PROSITE" id="PS50930"/>
    </source>
</evidence>
<dbReference type="PANTHER" id="PTHR37299">
    <property type="entry name" value="TRANSCRIPTIONAL REGULATOR-RELATED"/>
    <property type="match status" value="1"/>
</dbReference>
<feature type="transmembrane region" description="Helical" evidence="1">
    <location>
        <begin position="26"/>
        <end position="48"/>
    </location>
</feature>
<keyword evidence="3" id="KW-0238">DNA-binding</keyword>
<comment type="caution">
    <text evidence="3">The sequence shown here is derived from an EMBL/GenBank/DDBJ whole genome shotgun (WGS) entry which is preliminary data.</text>
</comment>
<evidence type="ECO:0000256" key="1">
    <source>
        <dbReference type="SAM" id="Phobius"/>
    </source>
</evidence>
<accession>A0ABS1L288</accession>
<dbReference type="InterPro" id="IPR046947">
    <property type="entry name" value="LytR-like"/>
</dbReference>
<dbReference type="SMART" id="SM00850">
    <property type="entry name" value="LytTR"/>
    <property type="match status" value="1"/>
</dbReference>
<keyword evidence="4" id="KW-1185">Reference proteome</keyword>
<organism evidence="3 4">
    <name type="scientific">Chryseolinea lacunae</name>
    <dbReference type="NCBI Taxonomy" id="2801331"/>
    <lineage>
        <taxon>Bacteria</taxon>
        <taxon>Pseudomonadati</taxon>
        <taxon>Bacteroidota</taxon>
        <taxon>Cytophagia</taxon>
        <taxon>Cytophagales</taxon>
        <taxon>Fulvivirgaceae</taxon>
        <taxon>Chryseolinea</taxon>
    </lineage>
</organism>
<reference evidence="3 4" key="1">
    <citation type="submission" date="2021-01" db="EMBL/GenBank/DDBJ databases">
        <title>Chryseolinea sp. Jin1 Genome sequencing and assembly.</title>
        <authorList>
            <person name="Kim I."/>
        </authorList>
    </citation>
    <scope>NUCLEOTIDE SEQUENCE [LARGE SCALE GENOMIC DNA]</scope>
    <source>
        <strain evidence="3 4">Jin1</strain>
    </source>
</reference>